<dbReference type="OrthoDB" id="6023559at2"/>
<comment type="caution">
    <text evidence="1">The sequence shown here is derived from an EMBL/GenBank/DDBJ whole genome shotgun (WGS) entry which is preliminary data.</text>
</comment>
<proteinExistence type="predicted"/>
<reference evidence="1 2" key="1">
    <citation type="submission" date="2018-10" db="EMBL/GenBank/DDBJ databases">
        <title>Sphingobacterium sp. M05W1-28.</title>
        <authorList>
            <person name="Cai H."/>
        </authorList>
    </citation>
    <scope>NUCLEOTIDE SEQUENCE [LARGE SCALE GENOMIC DNA]</scope>
    <source>
        <strain evidence="1 2">M05W1-28</strain>
    </source>
</reference>
<evidence type="ECO:0000313" key="1">
    <source>
        <dbReference type="EMBL" id="RKO68395.1"/>
    </source>
</evidence>
<protein>
    <recommendedName>
        <fullName evidence="3">Immunity protein 22</fullName>
    </recommendedName>
</protein>
<evidence type="ECO:0008006" key="3">
    <source>
        <dbReference type="Google" id="ProtNLM"/>
    </source>
</evidence>
<dbReference type="Proteomes" id="UP000282423">
    <property type="component" value="Unassembled WGS sequence"/>
</dbReference>
<dbReference type="InterPro" id="IPR025560">
    <property type="entry name" value="Imm22"/>
</dbReference>
<dbReference type="EMBL" id="RBWS01000032">
    <property type="protein sequence ID" value="RKO68395.1"/>
    <property type="molecule type" value="Genomic_DNA"/>
</dbReference>
<evidence type="ECO:0000313" key="2">
    <source>
        <dbReference type="Proteomes" id="UP000282423"/>
    </source>
</evidence>
<accession>A0A420VQ05</accession>
<dbReference type="Pfam" id="PF14112">
    <property type="entry name" value="DUF4284"/>
    <property type="match status" value="1"/>
</dbReference>
<keyword evidence="2" id="KW-1185">Reference proteome</keyword>
<sequence>MNRMSLIHLWIGKTDKSLEEIEAYFNLDSFYDSEEDEDFEKCGFCKEVTFSESYDENFIGQEYKDDPMPVGSMLDEIPSPKIIPLIVDKCGDLNVTEANAMFYYRDVELPKPEIGKKYNDLYYIGEFPI</sequence>
<dbReference type="AlphaFoldDB" id="A0A420VQ05"/>
<gene>
    <name evidence="1" type="ORF">D7322_27340</name>
</gene>
<name>A0A420VQ05_9SPHI</name>
<organism evidence="1 2">
    <name type="scientific">Sphingobacterium puteale</name>
    <dbReference type="NCBI Taxonomy" id="2420510"/>
    <lineage>
        <taxon>Bacteria</taxon>
        <taxon>Pseudomonadati</taxon>
        <taxon>Bacteroidota</taxon>
        <taxon>Sphingobacteriia</taxon>
        <taxon>Sphingobacteriales</taxon>
        <taxon>Sphingobacteriaceae</taxon>
        <taxon>Sphingobacterium</taxon>
    </lineage>
</organism>
<dbReference type="RefSeq" id="WP_121127340.1">
    <property type="nucleotide sequence ID" value="NZ_RBWS01000032.1"/>
</dbReference>